<evidence type="ECO:0000259" key="1">
    <source>
        <dbReference type="Pfam" id="PF01471"/>
    </source>
</evidence>
<dbReference type="InterPro" id="IPR036365">
    <property type="entry name" value="PGBD-like_sf"/>
</dbReference>
<dbReference type="OrthoDB" id="5735764at2"/>
<reference evidence="3 4" key="1">
    <citation type="submission" date="2015-06" db="EMBL/GenBank/DDBJ databases">
        <title>Draft genome assembly of filamentous brackish cyanobacterium Limnoraphis robusta strain CS-951.</title>
        <authorList>
            <person name="Willis A."/>
            <person name="Parks M."/>
            <person name="Burford M.A."/>
        </authorList>
    </citation>
    <scope>NUCLEOTIDE SEQUENCE [LARGE SCALE GENOMIC DNA]</scope>
    <source>
        <strain evidence="3 4">CS-951</strain>
    </source>
</reference>
<dbReference type="InterPro" id="IPR038765">
    <property type="entry name" value="Papain-like_cys_pep_sf"/>
</dbReference>
<accession>A0A0F5YG82</accession>
<proteinExistence type="predicted"/>
<dbReference type="Pfam" id="PF13529">
    <property type="entry name" value="Peptidase_C39_2"/>
    <property type="match status" value="1"/>
</dbReference>
<dbReference type="RefSeq" id="WP_046279024.1">
    <property type="nucleotide sequence ID" value="NZ_LATL02000256.1"/>
</dbReference>
<feature type="domain" description="Peptidase C39-like" evidence="2">
    <location>
        <begin position="180"/>
        <end position="302"/>
    </location>
</feature>
<dbReference type="InterPro" id="IPR036366">
    <property type="entry name" value="PGBDSf"/>
</dbReference>
<dbReference type="AlphaFoldDB" id="A0A0F5YG82"/>
<name>A0A0F5YG82_9CYAN</name>
<feature type="domain" description="Peptidoglycan binding-like" evidence="1">
    <location>
        <begin position="23"/>
        <end position="61"/>
    </location>
</feature>
<evidence type="ECO:0000259" key="2">
    <source>
        <dbReference type="Pfam" id="PF13529"/>
    </source>
</evidence>
<evidence type="ECO:0000313" key="4">
    <source>
        <dbReference type="Proteomes" id="UP000033607"/>
    </source>
</evidence>
<organism evidence="3 4">
    <name type="scientific">Limnoraphis robusta CS-951</name>
    <dbReference type="NCBI Taxonomy" id="1637645"/>
    <lineage>
        <taxon>Bacteria</taxon>
        <taxon>Bacillati</taxon>
        <taxon>Cyanobacteriota</taxon>
        <taxon>Cyanophyceae</taxon>
        <taxon>Oscillatoriophycideae</taxon>
        <taxon>Oscillatoriales</taxon>
        <taxon>Sirenicapillariaceae</taxon>
        <taxon>Limnoraphis</taxon>
    </lineage>
</organism>
<dbReference type="Gene3D" id="1.10.101.10">
    <property type="entry name" value="PGBD-like superfamily/PGBD"/>
    <property type="match status" value="1"/>
</dbReference>
<dbReference type="Gene3D" id="3.90.70.10">
    <property type="entry name" value="Cysteine proteinases"/>
    <property type="match status" value="1"/>
</dbReference>
<protein>
    <submittedName>
        <fullName evidence="3">Peptidoglycan-binding protein</fullName>
    </submittedName>
</protein>
<dbReference type="Proteomes" id="UP000033607">
    <property type="component" value="Unassembled WGS sequence"/>
</dbReference>
<dbReference type="PATRIC" id="fig|1637645.4.peg.5121"/>
<dbReference type="InterPro" id="IPR039564">
    <property type="entry name" value="Peptidase_C39-like"/>
</dbReference>
<dbReference type="InterPro" id="IPR002477">
    <property type="entry name" value="Peptidoglycan-bd-like"/>
</dbReference>
<dbReference type="SUPFAM" id="SSF54001">
    <property type="entry name" value="Cysteine proteinases"/>
    <property type="match status" value="1"/>
</dbReference>
<evidence type="ECO:0000313" key="3">
    <source>
        <dbReference type="EMBL" id="KKD37637.1"/>
    </source>
</evidence>
<gene>
    <name evidence="3" type="ORF">WN50_13255</name>
</gene>
<dbReference type="EMBL" id="LATL02000256">
    <property type="protein sequence ID" value="KKD37637.1"/>
    <property type="molecule type" value="Genomic_DNA"/>
</dbReference>
<dbReference type="SUPFAM" id="SSF47090">
    <property type="entry name" value="PGBD-like"/>
    <property type="match status" value="1"/>
</dbReference>
<sequence length="343" mass="39350">MKLQDIVGTDHRYDIKAIAADEELTRQIQTLLVNLGLLDPPVDGKFGSLSTAALHRFQTLMECGEPGYLATNTAQMLITTKPEELPNPALVLKITQETILKLRPVQSSELSESERQGMKAELSFSLIAFEPVRGHVRVAFRGQSFQEQSIWYIFEKHAEIYEGSKLIYPKIRPKKVRLDSFPYKPQTDNFFNPTGACNVTSMAMCLAYYNRPRRKSYGQFEDELYEYAIQRGYSRWSPYDLAKIVRDYGCKDYFTEKGDMDDLKDWLAEGKPCVIHGYFTAFGHIMPVVGYDDSGLIVHDPYGEWFSSGYRTDLSGAYLRYSYGLIRRTCMADGDFWVHFISK</sequence>
<comment type="caution">
    <text evidence="3">The sequence shown here is derived from an EMBL/GenBank/DDBJ whole genome shotgun (WGS) entry which is preliminary data.</text>
</comment>
<dbReference type="Pfam" id="PF01471">
    <property type="entry name" value="PG_binding_1"/>
    <property type="match status" value="1"/>
</dbReference>